<dbReference type="Pfam" id="PF19053">
    <property type="entry name" value="EccD"/>
    <property type="match status" value="1"/>
</dbReference>
<evidence type="ECO:0000256" key="1">
    <source>
        <dbReference type="SAM" id="Phobius"/>
    </source>
</evidence>
<reference evidence="3 4" key="1">
    <citation type="journal article" date="2013" name="Genome Announc.">
        <title>Whole-Genome Shotgun Assembly and Analysis of the Genome of Streptomyces mobaraensis DSM 40847, a Strain for Industrial Production of Microbial Transglutaminase.</title>
        <authorList>
            <person name="Yang H."/>
            <person name="He T."/>
            <person name="Wu W."/>
            <person name="Zhu W."/>
            <person name="Lu B."/>
            <person name="Sun W."/>
        </authorList>
    </citation>
    <scope>NUCLEOTIDE SEQUENCE [LARGE SCALE GENOMIC DNA]</scope>
    <source>
        <strain evidence="3 4">DSM 40847</strain>
    </source>
</reference>
<keyword evidence="1" id="KW-0812">Transmembrane</keyword>
<protein>
    <submittedName>
        <fullName evidence="3">Secretion protein snm4</fullName>
    </submittedName>
</protein>
<feature type="domain" description="EccD-like transmembrane" evidence="2">
    <location>
        <begin position="64"/>
        <end position="387"/>
    </location>
</feature>
<evidence type="ECO:0000313" key="4">
    <source>
        <dbReference type="Proteomes" id="UP000011740"/>
    </source>
</evidence>
<dbReference type="AlphaFoldDB" id="M2ZYA2"/>
<proteinExistence type="predicted"/>
<feature type="transmembrane region" description="Helical" evidence="1">
    <location>
        <begin position="88"/>
        <end position="107"/>
    </location>
</feature>
<sequence length="391" mass="39858">MDGTLLPREGSLAEADVVDGAILRLVRIEDAPSAPVVHDVTDEVADDLGVRAWRWGPVARQWTAGVAAGLLAAVAALFAWSWSGATAVAAPLAGIAVLAALLGAAAAARGGRPLGTALVLVAGEVGTLAVWAAADGRGWSWEVRLVAFAAVWAWALVLLGLPRGPLGRGGLIGAGAVVVITAVWEGVALLQQDVARVGCVLVVVSAVALGALPRAALMAAGLTALDDRRAGGASVSRYEVRTALAAAHRGLVLATAVVAVSVTAGGLTAVTGRFSPWSVALTAVAALVLVSRSRAFPLVPEVVVLRAGAGVLLVRLVLLWHKEGGGPTYGPMAALAVLALIPLGVLAVQPPEHVRVRFRRAADLVETLGLVALFPLAVGEFGVFERLLHQF</sequence>
<gene>
    <name evidence="3" type="ORF">H340_24952</name>
</gene>
<evidence type="ECO:0000259" key="2">
    <source>
        <dbReference type="Pfam" id="PF19053"/>
    </source>
</evidence>
<feature type="transmembrane region" description="Helical" evidence="1">
    <location>
        <begin position="303"/>
        <end position="320"/>
    </location>
</feature>
<dbReference type="PATRIC" id="fig|1223523.3.peg.5067"/>
<feature type="transmembrane region" description="Helical" evidence="1">
    <location>
        <begin position="246"/>
        <end position="268"/>
    </location>
</feature>
<feature type="transmembrane region" description="Helical" evidence="1">
    <location>
        <begin position="171"/>
        <end position="190"/>
    </location>
</feature>
<feature type="transmembrane region" description="Helical" evidence="1">
    <location>
        <begin position="114"/>
        <end position="133"/>
    </location>
</feature>
<name>M2ZYA2_STRM1</name>
<accession>M2ZYA2</accession>
<feature type="transmembrane region" description="Helical" evidence="1">
    <location>
        <begin position="274"/>
        <end position="291"/>
    </location>
</feature>
<dbReference type="EMBL" id="AORZ01000103">
    <property type="protein sequence ID" value="EME97748.1"/>
    <property type="molecule type" value="Genomic_DNA"/>
</dbReference>
<feature type="transmembrane region" description="Helical" evidence="1">
    <location>
        <begin position="361"/>
        <end position="384"/>
    </location>
</feature>
<feature type="transmembrane region" description="Helical" evidence="1">
    <location>
        <begin position="139"/>
        <end position="159"/>
    </location>
</feature>
<feature type="transmembrane region" description="Helical" evidence="1">
    <location>
        <begin position="332"/>
        <end position="349"/>
    </location>
</feature>
<organism evidence="3 4">
    <name type="scientific">Streptomyces mobaraensis (strain ATCC 29032 / DSM 40847 / JCM 4168 / NBRC 13819 / NCIMB 11159 / IPCR 16-22)</name>
    <dbReference type="NCBI Taxonomy" id="1223523"/>
    <lineage>
        <taxon>Bacteria</taxon>
        <taxon>Bacillati</taxon>
        <taxon>Actinomycetota</taxon>
        <taxon>Actinomycetes</taxon>
        <taxon>Kitasatosporales</taxon>
        <taxon>Streptomycetaceae</taxon>
        <taxon>Streptomyces</taxon>
    </lineage>
</organism>
<keyword evidence="1" id="KW-0472">Membrane</keyword>
<evidence type="ECO:0000313" key="3">
    <source>
        <dbReference type="EMBL" id="EME97748.1"/>
    </source>
</evidence>
<feature type="transmembrane region" description="Helical" evidence="1">
    <location>
        <begin position="62"/>
        <end position="82"/>
    </location>
</feature>
<dbReference type="eggNOG" id="ENOG502ZCKP">
    <property type="taxonomic scope" value="Bacteria"/>
</dbReference>
<keyword evidence="1" id="KW-1133">Transmembrane helix</keyword>
<comment type="caution">
    <text evidence="3">The sequence shown here is derived from an EMBL/GenBank/DDBJ whole genome shotgun (WGS) entry which is preliminary data.</text>
</comment>
<dbReference type="InterPro" id="IPR044049">
    <property type="entry name" value="EccD_transm"/>
</dbReference>
<dbReference type="Proteomes" id="UP000011740">
    <property type="component" value="Unassembled WGS sequence"/>
</dbReference>
<feature type="transmembrane region" description="Helical" evidence="1">
    <location>
        <begin position="202"/>
        <end position="225"/>
    </location>
</feature>
<dbReference type="STRING" id="1223523.H340_24952"/>